<dbReference type="Pfam" id="PF01636">
    <property type="entry name" value="APH"/>
    <property type="match status" value="1"/>
</dbReference>
<evidence type="ECO:0000259" key="1">
    <source>
        <dbReference type="Pfam" id="PF01636"/>
    </source>
</evidence>
<protein>
    <submittedName>
        <fullName evidence="2">Aminoglycoside phosphotransferase family protein</fullName>
    </submittedName>
</protein>
<proteinExistence type="predicted"/>
<name>A0ABS7QA98_9ACTN</name>
<dbReference type="Gene3D" id="3.90.1200.10">
    <property type="match status" value="1"/>
</dbReference>
<dbReference type="SUPFAM" id="SSF56112">
    <property type="entry name" value="Protein kinase-like (PK-like)"/>
    <property type="match status" value="1"/>
</dbReference>
<evidence type="ECO:0000313" key="2">
    <source>
        <dbReference type="EMBL" id="MBY8880078.1"/>
    </source>
</evidence>
<gene>
    <name evidence="2" type="ORF">K7862_20940</name>
</gene>
<dbReference type="Proteomes" id="UP000778578">
    <property type="component" value="Unassembled WGS sequence"/>
</dbReference>
<organism evidence="2 3">
    <name type="scientific">Actinacidiphila acidipaludis</name>
    <dbReference type="NCBI Taxonomy" id="2873382"/>
    <lineage>
        <taxon>Bacteria</taxon>
        <taxon>Bacillati</taxon>
        <taxon>Actinomycetota</taxon>
        <taxon>Actinomycetes</taxon>
        <taxon>Kitasatosporales</taxon>
        <taxon>Streptomycetaceae</taxon>
        <taxon>Actinacidiphila</taxon>
    </lineage>
</organism>
<evidence type="ECO:0000313" key="3">
    <source>
        <dbReference type="Proteomes" id="UP000778578"/>
    </source>
</evidence>
<dbReference type="EMBL" id="JAINZZ010000026">
    <property type="protein sequence ID" value="MBY8880078.1"/>
    <property type="molecule type" value="Genomic_DNA"/>
</dbReference>
<keyword evidence="3" id="KW-1185">Reference proteome</keyword>
<feature type="domain" description="Aminoglycoside phosphotransferase" evidence="1">
    <location>
        <begin position="92"/>
        <end position="270"/>
    </location>
</feature>
<dbReference type="InterPro" id="IPR011009">
    <property type="entry name" value="Kinase-like_dom_sf"/>
</dbReference>
<sequence>MARDGLGSADGTAADGRAFPVRAHLGDVVHDAFGGRRALVEAVRVRGGSKKGVYRLVLDDGSTVVAYVWDASENYWPADGPGGPDDHADPFSAASGLGLFLAAHRRLSALGLRTPRVHWSDGSRARHPADVAVVEDVTGPTLEHLLRQDPRAAAPVVRRFADDLAVLHGCRHRAFGKVALLDQGGRSHGTSCEQTVLRRALTDLTEAAGRDPRVTAAHERLRDALHGAAAAVAPRAEHSLIHGELGPDHVLVDGEGRPVLIDIEGLMFFDVEWEHVFLRLRFGPHYADLRPPSPRGPDAHTAPDAPHALDAHRLALYDLAMRLSLVAGPLRLLDGDFPDRAFMSGIAEHNLQAALALVGLGGRGDRG</sequence>
<dbReference type="InterPro" id="IPR002575">
    <property type="entry name" value="Aminoglycoside_PTrfase"/>
</dbReference>
<reference evidence="2 3" key="1">
    <citation type="submission" date="2021-08" db="EMBL/GenBank/DDBJ databases">
        <title>WGS of actinomycetes from Thailand.</title>
        <authorList>
            <person name="Thawai C."/>
        </authorList>
    </citation>
    <scope>NUCLEOTIDE SEQUENCE [LARGE SCALE GENOMIC DNA]</scope>
    <source>
        <strain evidence="2 3">PLK6-54</strain>
    </source>
</reference>
<comment type="caution">
    <text evidence="2">The sequence shown here is derived from an EMBL/GenBank/DDBJ whole genome shotgun (WGS) entry which is preliminary data.</text>
</comment>
<accession>A0ABS7QA98</accession>
<dbReference type="RefSeq" id="WP_222964740.1">
    <property type="nucleotide sequence ID" value="NZ_JAINZZ010000026.1"/>
</dbReference>